<dbReference type="STRING" id="1150864.MILUP08_41137"/>
<dbReference type="Pfam" id="PF13354">
    <property type="entry name" value="Beta-lactamase2"/>
    <property type="match status" value="1"/>
</dbReference>
<evidence type="ECO:0000256" key="2">
    <source>
        <dbReference type="SAM" id="SignalP"/>
    </source>
</evidence>
<reference evidence="5" key="1">
    <citation type="journal article" date="2012" name="J. Bacteriol.">
        <title>Genome Sequence of Micromonospora lupini Lupac 08, Isolated from Root Nodules of Lupinus angustifolius.</title>
        <authorList>
            <person name="Alonso-Vega P."/>
            <person name="Normand P."/>
            <person name="Bacigalupe R."/>
            <person name="Pujic P."/>
            <person name="Lajus A."/>
            <person name="Vallenet D."/>
            <person name="Carro L."/>
            <person name="Coll P."/>
            <person name="Trujillo M.E."/>
        </authorList>
    </citation>
    <scope>NUCLEOTIDE SEQUENCE [LARGE SCALE GENOMIC DNA]</scope>
    <source>
        <strain evidence="5">Lupac 08</strain>
    </source>
</reference>
<feature type="signal peptide" evidence="2">
    <location>
        <begin position="1"/>
        <end position="41"/>
    </location>
</feature>
<dbReference type="Proteomes" id="UP000003448">
    <property type="component" value="Unassembled WGS sequence"/>
</dbReference>
<keyword evidence="2" id="KW-0732">Signal</keyword>
<dbReference type="SUPFAM" id="SSF56601">
    <property type="entry name" value="beta-lactamase/transpeptidase-like"/>
    <property type="match status" value="1"/>
</dbReference>
<dbReference type="Gene3D" id="3.40.710.10">
    <property type="entry name" value="DD-peptidase/beta-lactamase superfamily"/>
    <property type="match status" value="1"/>
</dbReference>
<comment type="caution">
    <text evidence="4">The sequence shown here is derived from an EMBL/GenBank/DDBJ whole genome shotgun (WGS) entry which is preliminary data.</text>
</comment>
<evidence type="ECO:0000259" key="3">
    <source>
        <dbReference type="Pfam" id="PF13354"/>
    </source>
</evidence>
<dbReference type="EC" id="3.5.2.6" evidence="4"/>
<dbReference type="RefSeq" id="WP_007455922.1">
    <property type="nucleotide sequence ID" value="NZ_HF570108.1"/>
</dbReference>
<feature type="compositionally biased region" description="Low complexity" evidence="1">
    <location>
        <begin position="37"/>
        <end position="61"/>
    </location>
</feature>
<dbReference type="eggNOG" id="COG2367">
    <property type="taxonomic scope" value="Bacteria"/>
</dbReference>
<dbReference type="InterPro" id="IPR012338">
    <property type="entry name" value="Beta-lactam/transpept-like"/>
</dbReference>
<dbReference type="GO" id="GO:0046677">
    <property type="term" value="P:response to antibiotic"/>
    <property type="evidence" value="ECO:0007669"/>
    <property type="project" value="InterPro"/>
</dbReference>
<gene>
    <name evidence="4" type="ORF">MILUP08_41137</name>
</gene>
<protein>
    <submittedName>
        <fullName evidence="4">Beta-lactamase</fullName>
        <ecNumber evidence="4">3.5.2.6</ecNumber>
    </submittedName>
</protein>
<keyword evidence="4" id="KW-0378">Hydrolase</keyword>
<dbReference type="EMBL" id="CAIE01000013">
    <property type="protein sequence ID" value="CCH16223.1"/>
    <property type="molecule type" value="Genomic_DNA"/>
</dbReference>
<organism evidence="4 5">
    <name type="scientific">Micromonospora lupini str. Lupac 08</name>
    <dbReference type="NCBI Taxonomy" id="1150864"/>
    <lineage>
        <taxon>Bacteria</taxon>
        <taxon>Bacillati</taxon>
        <taxon>Actinomycetota</taxon>
        <taxon>Actinomycetes</taxon>
        <taxon>Micromonosporales</taxon>
        <taxon>Micromonosporaceae</taxon>
        <taxon>Micromonospora</taxon>
    </lineage>
</organism>
<dbReference type="PANTHER" id="PTHR35333:SF3">
    <property type="entry name" value="BETA-LACTAMASE-TYPE TRANSPEPTIDASE FOLD CONTAINING PROTEIN"/>
    <property type="match status" value="1"/>
</dbReference>
<dbReference type="PANTHER" id="PTHR35333">
    <property type="entry name" value="BETA-LACTAMASE"/>
    <property type="match status" value="1"/>
</dbReference>
<keyword evidence="5" id="KW-1185">Reference proteome</keyword>
<dbReference type="InterPro" id="IPR045155">
    <property type="entry name" value="Beta-lactam_cat"/>
</dbReference>
<name>I0KXC6_9ACTN</name>
<dbReference type="InterPro" id="IPR000871">
    <property type="entry name" value="Beta-lactam_class-A"/>
</dbReference>
<sequence length="476" mass="49794">MRKSDKKCSSSLFAPRPHVPLRWLAAAVALVVVATTGPATADGPGPAAGPDHQTTPGYGAEPADDGPADDGPAGNDGPADDGPVDGDGRSDEPGVEPAPERAPTSEVSWLSFPGGVFAVDSLGHTVRYRACDGDTGRVADPGMRVAAGVASGAVVVGGTAYRYRVPLVGRSEGTLEVIQRHRPPTTLTGVVVTSPQPPTDPVEGARLFPLSGQLARVVADATVNPSGATVRDLSGRYGDQQISVNGALRPKAASVIKLWILVELLRRVDCGQVSLDDGVLVTPADVVGGTGQLQFETFPQVVTLYRLARYLIKYSDNVAANVLITYLGGFAPVNALIDSMNQRSTILARRMLDSAAAQRGEENYTSPDDVVSLLGTVWDGEILTPDSRDLMIGFMREQTLNTKIPAALPPGVPVAHKTGDLPDASHDVGYYLIPGTETAVAFLTAGPMATGDETVRRMARTVYDFLVTPTGGAVEE</sequence>
<dbReference type="GO" id="GO:0008800">
    <property type="term" value="F:beta-lactamase activity"/>
    <property type="evidence" value="ECO:0007669"/>
    <property type="project" value="UniProtKB-EC"/>
</dbReference>
<feature type="chain" id="PRO_5003630835" evidence="2">
    <location>
        <begin position="42"/>
        <end position="476"/>
    </location>
</feature>
<feature type="domain" description="Beta-lactamase class A catalytic" evidence="3">
    <location>
        <begin position="228"/>
        <end position="441"/>
    </location>
</feature>
<dbReference type="GO" id="GO:0030655">
    <property type="term" value="P:beta-lactam antibiotic catabolic process"/>
    <property type="evidence" value="ECO:0007669"/>
    <property type="project" value="InterPro"/>
</dbReference>
<proteinExistence type="predicted"/>
<evidence type="ECO:0000313" key="5">
    <source>
        <dbReference type="Proteomes" id="UP000003448"/>
    </source>
</evidence>
<accession>I0KXC6</accession>
<evidence type="ECO:0000256" key="1">
    <source>
        <dbReference type="SAM" id="MobiDB-lite"/>
    </source>
</evidence>
<evidence type="ECO:0000313" key="4">
    <source>
        <dbReference type="EMBL" id="CCH16223.1"/>
    </source>
</evidence>
<feature type="region of interest" description="Disordered" evidence="1">
    <location>
        <begin position="37"/>
        <end position="107"/>
    </location>
</feature>
<dbReference type="AlphaFoldDB" id="I0KXC6"/>